<evidence type="ECO:0000256" key="4">
    <source>
        <dbReference type="ARBA" id="ARBA00023163"/>
    </source>
</evidence>
<accession>A0ABT3TBW4</accession>
<dbReference type="Proteomes" id="UP001143362">
    <property type="component" value="Unassembled WGS sequence"/>
</dbReference>
<dbReference type="PANTHER" id="PTHR47506:SF6">
    <property type="entry name" value="HTH-TYPE TRANSCRIPTIONAL REPRESSOR NEMR"/>
    <property type="match status" value="1"/>
</dbReference>
<dbReference type="InterPro" id="IPR039538">
    <property type="entry name" value="BetI_C"/>
</dbReference>
<evidence type="ECO:0000256" key="5">
    <source>
        <dbReference type="PROSITE-ProRule" id="PRU00335"/>
    </source>
</evidence>
<sequence>MPKIVDHSERRAELSAVAAQVIAARGLEAATIREIAQASGYSKGVVEHYFDDKEQLISAALDSANHRYEVRATKATAGLQGLAALRQRILATLPMTSAERDEWKVRLVFWSLAAIQPQLRQRQRRRFGRAIMSFEQDIKVAVQAGELSVGSDTQVQARRIVNMTTGISAAALHNPGFYSRALLTAEADYLITQIKRESPV</sequence>
<keyword evidence="4" id="KW-0804">Transcription</keyword>
<dbReference type="PANTHER" id="PTHR47506">
    <property type="entry name" value="TRANSCRIPTIONAL REGULATORY PROTEIN"/>
    <property type="match status" value="1"/>
</dbReference>
<gene>
    <name evidence="7" type="ORF">EYC98_02180</name>
</gene>
<evidence type="ECO:0000259" key="6">
    <source>
        <dbReference type="PROSITE" id="PS50977"/>
    </source>
</evidence>
<keyword evidence="1" id="KW-0678">Repressor</keyword>
<dbReference type="Pfam" id="PF00440">
    <property type="entry name" value="TetR_N"/>
    <property type="match status" value="1"/>
</dbReference>
<dbReference type="Gene3D" id="1.10.357.10">
    <property type="entry name" value="Tetracycline Repressor, domain 2"/>
    <property type="match status" value="1"/>
</dbReference>
<dbReference type="SUPFAM" id="SSF48498">
    <property type="entry name" value="Tetracyclin repressor-like, C-terminal domain"/>
    <property type="match status" value="1"/>
</dbReference>
<dbReference type="SUPFAM" id="SSF46689">
    <property type="entry name" value="Homeodomain-like"/>
    <property type="match status" value="1"/>
</dbReference>
<dbReference type="PRINTS" id="PR00455">
    <property type="entry name" value="HTHTETR"/>
</dbReference>
<proteinExistence type="predicted"/>
<keyword evidence="8" id="KW-1185">Reference proteome</keyword>
<keyword evidence="3 5" id="KW-0238">DNA-binding</keyword>
<name>A0ABT3TBW4_9GAMM</name>
<dbReference type="RefSeq" id="WP_279243664.1">
    <property type="nucleotide sequence ID" value="NZ_SHNN01000001.1"/>
</dbReference>
<evidence type="ECO:0000256" key="2">
    <source>
        <dbReference type="ARBA" id="ARBA00023015"/>
    </source>
</evidence>
<evidence type="ECO:0000313" key="7">
    <source>
        <dbReference type="EMBL" id="MCX2979665.1"/>
    </source>
</evidence>
<organism evidence="7 8">
    <name type="scientific">Candidatus Litorirhabdus singularis</name>
    <dbReference type="NCBI Taxonomy" id="2518993"/>
    <lineage>
        <taxon>Bacteria</taxon>
        <taxon>Pseudomonadati</taxon>
        <taxon>Pseudomonadota</taxon>
        <taxon>Gammaproteobacteria</taxon>
        <taxon>Cellvibrionales</taxon>
        <taxon>Halieaceae</taxon>
        <taxon>Candidatus Litorirhabdus</taxon>
    </lineage>
</organism>
<evidence type="ECO:0000256" key="3">
    <source>
        <dbReference type="ARBA" id="ARBA00023125"/>
    </source>
</evidence>
<feature type="DNA-binding region" description="H-T-H motif" evidence="5">
    <location>
        <begin position="31"/>
        <end position="50"/>
    </location>
</feature>
<evidence type="ECO:0000313" key="8">
    <source>
        <dbReference type="Proteomes" id="UP001143362"/>
    </source>
</evidence>
<evidence type="ECO:0000256" key="1">
    <source>
        <dbReference type="ARBA" id="ARBA00022491"/>
    </source>
</evidence>
<dbReference type="InterPro" id="IPR001647">
    <property type="entry name" value="HTH_TetR"/>
</dbReference>
<dbReference type="PROSITE" id="PS50977">
    <property type="entry name" value="HTH_TETR_2"/>
    <property type="match status" value="1"/>
</dbReference>
<dbReference type="InterPro" id="IPR009057">
    <property type="entry name" value="Homeodomain-like_sf"/>
</dbReference>
<comment type="caution">
    <text evidence="7">The sequence shown here is derived from an EMBL/GenBank/DDBJ whole genome shotgun (WGS) entry which is preliminary data.</text>
</comment>
<dbReference type="InterPro" id="IPR036271">
    <property type="entry name" value="Tet_transcr_reg_TetR-rel_C_sf"/>
</dbReference>
<reference evidence="7" key="1">
    <citation type="submission" date="2019-02" db="EMBL/GenBank/DDBJ databases">
        <authorList>
            <person name="Li S.-H."/>
        </authorList>
    </citation>
    <scope>NUCLEOTIDE SEQUENCE</scope>
    <source>
        <strain evidence="7">IMCC14734</strain>
    </source>
</reference>
<protein>
    <submittedName>
        <fullName evidence="7">TetR family transcriptional regulator</fullName>
    </submittedName>
</protein>
<dbReference type="EMBL" id="SHNN01000001">
    <property type="protein sequence ID" value="MCX2979665.1"/>
    <property type="molecule type" value="Genomic_DNA"/>
</dbReference>
<feature type="domain" description="HTH tetR-type" evidence="6">
    <location>
        <begin position="8"/>
        <end position="68"/>
    </location>
</feature>
<dbReference type="Pfam" id="PF13977">
    <property type="entry name" value="TetR_C_6"/>
    <property type="match status" value="1"/>
</dbReference>
<keyword evidence="2" id="KW-0805">Transcription regulation</keyword>